<protein>
    <submittedName>
        <fullName evidence="2">Uncharacterized protein</fullName>
    </submittedName>
</protein>
<keyword evidence="1" id="KW-0472">Membrane</keyword>
<evidence type="ECO:0000256" key="1">
    <source>
        <dbReference type="SAM" id="Phobius"/>
    </source>
</evidence>
<reference evidence="2" key="1">
    <citation type="submission" date="2018-05" db="EMBL/GenBank/DDBJ databases">
        <authorList>
            <person name="Lanie J.A."/>
            <person name="Ng W.-L."/>
            <person name="Kazmierczak K.M."/>
            <person name="Andrzejewski T.M."/>
            <person name="Davidsen T.M."/>
            <person name="Wayne K.J."/>
            <person name="Tettelin H."/>
            <person name="Glass J.I."/>
            <person name="Rusch D."/>
            <person name="Podicherti R."/>
            <person name="Tsui H.-C.T."/>
            <person name="Winkler M.E."/>
        </authorList>
    </citation>
    <scope>NUCLEOTIDE SEQUENCE</scope>
</reference>
<gene>
    <name evidence="2" type="ORF">METZ01_LOCUS249088</name>
</gene>
<dbReference type="AlphaFoldDB" id="A0A382I931"/>
<keyword evidence="1" id="KW-1133">Transmembrane helix</keyword>
<organism evidence="2">
    <name type="scientific">marine metagenome</name>
    <dbReference type="NCBI Taxonomy" id="408172"/>
    <lineage>
        <taxon>unclassified sequences</taxon>
        <taxon>metagenomes</taxon>
        <taxon>ecological metagenomes</taxon>
    </lineage>
</organism>
<accession>A0A382I931</accession>
<feature type="transmembrane region" description="Helical" evidence="1">
    <location>
        <begin position="41"/>
        <end position="60"/>
    </location>
</feature>
<sequence>MSIERRINSLKGRSHESGDAESFLTNLKGEIIQRDRRRQNIINSVSGLIVALAMGVGIYINNPTVDSTFATVDVSEIIIDLSDQPDSITVFDDEEFIVASMDYLIGGTELISTGWSIIEDLSLYNYLETGEKISQEERS</sequence>
<proteinExistence type="predicted"/>
<evidence type="ECO:0000313" key="2">
    <source>
        <dbReference type="EMBL" id="SVB96234.1"/>
    </source>
</evidence>
<name>A0A382I931_9ZZZZ</name>
<keyword evidence="1" id="KW-0812">Transmembrane</keyword>
<dbReference type="EMBL" id="UINC01065998">
    <property type="protein sequence ID" value="SVB96234.1"/>
    <property type="molecule type" value="Genomic_DNA"/>
</dbReference>